<gene>
    <name evidence="1" type="ORF">MKW35_16935</name>
</gene>
<sequence length="88" mass="9867">LVRTDIQESSDGMIVMDAVERHGFVRRQGSCLIVDFQGQEYSPVFRATATFRSALQFATVQPSASFELFGGPLAKVRRGFREESTEFC</sequence>
<accession>A0ABS9RN02</accession>
<organism evidence="1 2">
    <name type="scientific">Aestuariibaculum lutulentum</name>
    <dbReference type="NCBI Taxonomy" id="2920935"/>
    <lineage>
        <taxon>Bacteria</taxon>
        <taxon>Pseudomonadati</taxon>
        <taxon>Bacteroidota</taxon>
        <taxon>Flavobacteriia</taxon>
        <taxon>Flavobacteriales</taxon>
        <taxon>Flavobacteriaceae</taxon>
    </lineage>
</organism>
<feature type="non-terminal residue" evidence="1">
    <location>
        <position position="88"/>
    </location>
</feature>
<feature type="non-terminal residue" evidence="1">
    <location>
        <position position="1"/>
    </location>
</feature>
<evidence type="ECO:0000313" key="1">
    <source>
        <dbReference type="EMBL" id="MCH4554308.1"/>
    </source>
</evidence>
<keyword evidence="2" id="KW-1185">Reference proteome</keyword>
<proteinExistence type="predicted"/>
<reference evidence="1" key="1">
    <citation type="submission" date="2022-02" db="EMBL/GenBank/DDBJ databases">
        <title>Aestuariibaculum sp., a marine bacterium isolated from sediment in Guangxi.</title>
        <authorList>
            <person name="Ying J."/>
        </authorList>
    </citation>
    <scope>NUCLEOTIDE SEQUENCE</scope>
    <source>
        <strain evidence="1">L182</strain>
    </source>
</reference>
<evidence type="ECO:0000313" key="2">
    <source>
        <dbReference type="Proteomes" id="UP001156141"/>
    </source>
</evidence>
<protein>
    <submittedName>
        <fullName evidence="1">Uncharacterized protein</fullName>
    </submittedName>
</protein>
<dbReference type="Proteomes" id="UP001156141">
    <property type="component" value="Unassembled WGS sequence"/>
</dbReference>
<comment type="caution">
    <text evidence="1">The sequence shown here is derived from an EMBL/GenBank/DDBJ whole genome shotgun (WGS) entry which is preliminary data.</text>
</comment>
<name>A0ABS9RN02_9FLAO</name>
<dbReference type="RefSeq" id="WP_240575737.1">
    <property type="nucleotide sequence ID" value="NZ_JAKVQD010000202.1"/>
</dbReference>
<dbReference type="EMBL" id="JAKVQD010000202">
    <property type="protein sequence ID" value="MCH4554308.1"/>
    <property type="molecule type" value="Genomic_DNA"/>
</dbReference>